<dbReference type="EMBL" id="PVTG01000016">
    <property type="protein sequence ID" value="PRY44327.1"/>
    <property type="molecule type" value="Genomic_DNA"/>
</dbReference>
<evidence type="ECO:0000313" key="1">
    <source>
        <dbReference type="EMBL" id="PRY44327.1"/>
    </source>
</evidence>
<dbReference type="AlphaFoldDB" id="A0A2T0TF78"/>
<dbReference type="RefSeq" id="WP_106280322.1">
    <property type="nucleotide sequence ID" value="NZ_PVTG01000016.1"/>
</dbReference>
<evidence type="ECO:0008006" key="3">
    <source>
        <dbReference type="Google" id="ProtNLM"/>
    </source>
</evidence>
<organism evidence="1 2">
    <name type="scientific">Geodermatophilus tzadiensis</name>
    <dbReference type="NCBI Taxonomy" id="1137988"/>
    <lineage>
        <taxon>Bacteria</taxon>
        <taxon>Bacillati</taxon>
        <taxon>Actinomycetota</taxon>
        <taxon>Actinomycetes</taxon>
        <taxon>Geodermatophilales</taxon>
        <taxon>Geodermatophilaceae</taxon>
        <taxon>Geodermatophilus</taxon>
    </lineage>
</organism>
<sequence>MTDLPLITLELFHAAAVEFAEALAVSPLPDLYGATDGKAVGTKVESMFKEHLAERYDLTVGNAARGIDFPDLNVDLKVTSLKQPQSSSPFDSATQKIYGLGYHLLCVVYVKRDVPEERAAYLDIRHVVFIHSARTGDHTITRLIRDVVLTPDPTGAESRETKIEDVDAILQDKNVPLDEVSRRSLAERIVDDVPEQGVLTISNALQWRLQYGRAIAAATNKTFDREVVDLRA</sequence>
<keyword evidence="2" id="KW-1185">Reference proteome</keyword>
<accession>A0A2T0TF78</accession>
<proteinExistence type="predicted"/>
<comment type="caution">
    <text evidence="1">The sequence shown here is derived from an EMBL/GenBank/DDBJ whole genome shotgun (WGS) entry which is preliminary data.</text>
</comment>
<dbReference type="Proteomes" id="UP000239210">
    <property type="component" value="Unassembled WGS sequence"/>
</dbReference>
<name>A0A2T0TF78_9ACTN</name>
<gene>
    <name evidence="1" type="ORF">LY71_1165</name>
</gene>
<dbReference type="OrthoDB" id="9796209at2"/>
<evidence type="ECO:0000313" key="2">
    <source>
        <dbReference type="Proteomes" id="UP000239210"/>
    </source>
</evidence>
<protein>
    <recommendedName>
        <fullName evidence="3">Restriction endonuclease</fullName>
    </recommendedName>
</protein>
<reference evidence="1 2" key="1">
    <citation type="submission" date="2018-03" db="EMBL/GenBank/DDBJ databases">
        <title>Genomic Encyclopedia of Archaeal and Bacterial Type Strains, Phase II (KMG-II): from individual species to whole genera.</title>
        <authorList>
            <person name="Goeker M."/>
        </authorList>
    </citation>
    <scope>NUCLEOTIDE SEQUENCE [LARGE SCALE GENOMIC DNA]</scope>
    <source>
        <strain evidence="1 2">DSM 45416</strain>
    </source>
</reference>